<dbReference type="CDD" id="cd00093">
    <property type="entry name" value="HTH_XRE"/>
    <property type="match status" value="1"/>
</dbReference>
<dbReference type="Gene3D" id="2.40.10.220">
    <property type="entry name" value="predicted glycosyltransferase like domains"/>
    <property type="match status" value="1"/>
</dbReference>
<protein>
    <submittedName>
        <fullName evidence="3">XRE family transcriptional regulator</fullName>
    </submittedName>
</protein>
<dbReference type="PROSITE" id="PS50943">
    <property type="entry name" value="HTH_CROC1"/>
    <property type="match status" value="1"/>
</dbReference>
<evidence type="ECO:0000313" key="4">
    <source>
        <dbReference type="Proteomes" id="UP000030907"/>
    </source>
</evidence>
<dbReference type="Gene3D" id="1.10.260.40">
    <property type="entry name" value="lambda repressor-like DNA-binding domains"/>
    <property type="match status" value="1"/>
</dbReference>
<dbReference type="GO" id="GO:0035438">
    <property type="term" value="F:cyclic-di-GMP binding"/>
    <property type="evidence" value="ECO:0007669"/>
    <property type="project" value="InterPro"/>
</dbReference>
<dbReference type="STRING" id="1515612.SKP52_03600"/>
<dbReference type="InterPro" id="IPR001387">
    <property type="entry name" value="Cro/C1-type_HTH"/>
</dbReference>
<dbReference type="SMART" id="SM00530">
    <property type="entry name" value="HTH_XRE"/>
    <property type="match status" value="1"/>
</dbReference>
<dbReference type="PANTHER" id="PTHR46558">
    <property type="entry name" value="TRACRIPTIONAL REGULATORY PROTEIN-RELATED-RELATED"/>
    <property type="match status" value="1"/>
</dbReference>
<evidence type="ECO:0000313" key="3">
    <source>
        <dbReference type="EMBL" id="AJA07649.1"/>
    </source>
</evidence>
<dbReference type="KEGG" id="sphk:SKP52_03600"/>
<dbReference type="InterPro" id="IPR010982">
    <property type="entry name" value="Lambda_DNA-bd_dom_sf"/>
</dbReference>
<dbReference type="Pfam" id="PF07238">
    <property type="entry name" value="PilZ"/>
    <property type="match status" value="1"/>
</dbReference>
<reference evidence="3 4" key="1">
    <citation type="journal article" date="2015" name="Int. J. Syst. Evol. Microbiol.">
        <title>Description of Sphingopyxis fribergensis sp. nov. - a soil bacterium with the ability to degrade styrene and phenylacetic acid.</title>
        <authorList>
            <person name="Oelschlagel M."/>
            <person name="Ruckert C."/>
            <person name="Kalinowski J."/>
            <person name="Schmidt G."/>
            <person name="Schlomann M."/>
            <person name="Tischler D."/>
        </authorList>
    </citation>
    <scope>NUCLEOTIDE SEQUENCE [LARGE SCALE GENOMIC DNA]</scope>
    <source>
        <strain evidence="3 4">Kp5.2</strain>
    </source>
</reference>
<name>A0A0A7PCH5_9SPHN</name>
<organism evidence="3 4">
    <name type="scientific">Sphingopyxis fribergensis</name>
    <dbReference type="NCBI Taxonomy" id="1515612"/>
    <lineage>
        <taxon>Bacteria</taxon>
        <taxon>Pseudomonadati</taxon>
        <taxon>Pseudomonadota</taxon>
        <taxon>Alphaproteobacteria</taxon>
        <taxon>Sphingomonadales</taxon>
        <taxon>Sphingomonadaceae</taxon>
        <taxon>Sphingopyxis</taxon>
    </lineage>
</organism>
<dbReference type="SUPFAM" id="SSF141371">
    <property type="entry name" value="PilZ domain-like"/>
    <property type="match status" value="1"/>
</dbReference>
<feature type="domain" description="HTH cro/C1-type" evidence="2">
    <location>
        <begin position="168"/>
        <end position="222"/>
    </location>
</feature>
<keyword evidence="1" id="KW-0238">DNA-binding</keyword>
<keyword evidence="4" id="KW-1185">Reference proteome</keyword>
<dbReference type="InterPro" id="IPR009875">
    <property type="entry name" value="PilZ_domain"/>
</dbReference>
<dbReference type="GO" id="GO:0003677">
    <property type="term" value="F:DNA binding"/>
    <property type="evidence" value="ECO:0007669"/>
    <property type="project" value="UniProtKB-KW"/>
</dbReference>
<dbReference type="HOGENOM" id="CLU_1223721_0_0_5"/>
<dbReference type="AlphaFoldDB" id="A0A0A7PCH5"/>
<dbReference type="PANTHER" id="PTHR46558:SF11">
    <property type="entry name" value="HTH-TYPE TRANSCRIPTIONAL REGULATOR XRE"/>
    <property type="match status" value="1"/>
</dbReference>
<evidence type="ECO:0000256" key="1">
    <source>
        <dbReference type="ARBA" id="ARBA00023125"/>
    </source>
</evidence>
<gene>
    <name evidence="3" type="ORF">SKP52_03600</name>
</gene>
<dbReference type="EMBL" id="CP009122">
    <property type="protein sequence ID" value="AJA07649.1"/>
    <property type="molecule type" value="Genomic_DNA"/>
</dbReference>
<evidence type="ECO:0000259" key="2">
    <source>
        <dbReference type="PROSITE" id="PS50943"/>
    </source>
</evidence>
<proteinExistence type="predicted"/>
<dbReference type="SUPFAM" id="SSF47413">
    <property type="entry name" value="lambda repressor-like DNA-binding domains"/>
    <property type="match status" value="1"/>
</dbReference>
<accession>A0A0A7PCH5</accession>
<dbReference type="Proteomes" id="UP000030907">
    <property type="component" value="Chromosome"/>
</dbReference>
<sequence length="259" mass="27638">MAPPSKRPRALRDFRAPCLINLSAKQNVNIALAMEARMPMTVYLNDTPRSTGKGRASRRQLRLPLHGSKATGAEIEALVHNISATGMLVESKAPLEIGEVIEINLPHSGKTATRVIWTSGDLAGCQFEMPISPATLSAAQLRSVVGPETPAPDDHQPAVGAESFGVRLQRLRTTKQLTQGQLAGRLGVSEPSISAWELDKARPKAGRMEALSDALGVEISELLGFEGTENLADLVARAKAQIARAAGVSPDNVKLTIEM</sequence>
<dbReference type="Pfam" id="PF01381">
    <property type="entry name" value="HTH_3"/>
    <property type="match status" value="1"/>
</dbReference>